<feature type="region of interest" description="Disordered" evidence="8">
    <location>
        <begin position="747"/>
        <end position="772"/>
    </location>
</feature>
<keyword evidence="13" id="KW-1185">Reference proteome</keyword>
<dbReference type="Gene3D" id="4.10.870.10">
    <property type="entry name" value="Endo-1,4-beta-glucanase f. Domain 3"/>
    <property type="match status" value="1"/>
</dbReference>
<dbReference type="InterPro" id="IPR027390">
    <property type="entry name" value="Endoglucanase_F_dom3"/>
</dbReference>
<keyword evidence="1 9" id="KW-0732">Signal</keyword>
<evidence type="ECO:0000256" key="2">
    <source>
        <dbReference type="ARBA" id="ARBA00022801"/>
    </source>
</evidence>
<sequence>MKKSFFKRKLGSVALALTMTASLFTGIGGDRAVTAHAAPSDPAYNVTADSVYKTRFLELYNQIKDPNNGYFSPEGIPYHSVETLISEAPDYGHMTTSEAYSYWLWLETLYGYYTGDWSKLEAAWDNMETYIIPGAAEQPTMSYYNPSSPATYAAEHPYPDMYPSDISGQYPTGQDPLDAELKQTYGSNTTYLMHWLLDVDNWYQFGNLLSPSHTATYVNTFQRGEQESVWEAVPHPSQDDHSFGKPGEGFMTLFTKENQPPAKQWRYTNASDADARAVQVMYWAKELGYNNQVYLDKAKKMGDFLRYDMYDKYFQQIGSASDGSPNSGNGKNSAHYLMAWYTAWGGGLGDDGSGNWAWRIGSSHTHQGYQNPVAAYALSQPDGGLIPRSPTAQSDWEISLERQLEFYNWLQSTEGAIAGGATNSWNGNYSSYPSGVSTFYGMAYDDHPVYHDPGSNQWFGFQAWSVERVAELYYILASKGDTSSKYFRMAKQVIDKWVDWSIDYVFVNERPVTDNDGYYLDANGNRVSGRDPAIATVAAPGEFSLPSTLEWSGQPDPWNGFDAYDGDNANLTVMVKDPSQDVGVLGSYAKALIFYAAGVKAETGDYTDLAASAKQKVEDLLDIAWQYNDGIGIAIPEERADYYRYFTKEIYIPNDWTGVMGQGNTVSASMGVPSDPAKGGNGGYISYADLRPNIVNDPQWSYLESIYQSSYNESTGEWENGKPTFVYHRFWAQVDMATAYAEYERILGSGTGDPGEEPGEPSDEPPAVPLGLTATAGDKRVDLDWQDASRADSYLVKRSTTSGGPYTVIAQVTSSQYIDTNVTNGTTYYYVVSAVNDHGESANSIQVSATPKDDTPTPAPEGDLVVQYRAADTNPYDNQIKPHFNIVNRGSTAVNLSELTLRYYFSKDGNQPMNAWIDWAQIGSSNIQTTFTDTYVELSFTNGAGSISAGGQTGDIQLRMSKNDWSNFDETNDYSFDPTKTSYADWDRVTLYLNGQLVWGIEP</sequence>
<dbReference type="AlphaFoldDB" id="A0A916QGN9"/>
<feature type="domain" description="Fibronectin type-III" evidence="10">
    <location>
        <begin position="765"/>
        <end position="854"/>
    </location>
</feature>
<feature type="active site" description="Nucleophile" evidence="7">
    <location>
        <position position="272"/>
    </location>
</feature>
<dbReference type="InterPro" id="IPR012341">
    <property type="entry name" value="6hp_glycosidase-like_sf"/>
</dbReference>
<dbReference type="PRINTS" id="PR00844">
    <property type="entry name" value="GLHYDRLASE48"/>
</dbReference>
<evidence type="ECO:0000256" key="6">
    <source>
        <dbReference type="ARBA" id="ARBA00023326"/>
    </source>
</evidence>
<evidence type="ECO:0000256" key="8">
    <source>
        <dbReference type="SAM" id="MobiDB-lite"/>
    </source>
</evidence>
<feature type="signal peptide" evidence="9">
    <location>
        <begin position="1"/>
        <end position="25"/>
    </location>
</feature>
<dbReference type="CDD" id="cd00063">
    <property type="entry name" value="FN3"/>
    <property type="match status" value="1"/>
</dbReference>
<keyword evidence="4" id="KW-0119">Carbohydrate metabolism</keyword>
<comment type="caution">
    <text evidence="12">The sequence shown here is derived from an EMBL/GenBank/DDBJ whole genome shotgun (WGS) entry which is preliminary data.</text>
</comment>
<evidence type="ECO:0008006" key="14">
    <source>
        <dbReference type="Google" id="ProtNLM"/>
    </source>
</evidence>
<dbReference type="PROSITE" id="PS50853">
    <property type="entry name" value="FN3"/>
    <property type="match status" value="1"/>
</dbReference>
<feature type="chain" id="PRO_5038714193" description="Cellulose 1,4-beta-cellobiosidase" evidence="9">
    <location>
        <begin position="26"/>
        <end position="1003"/>
    </location>
</feature>
<dbReference type="Gene3D" id="2.60.40.710">
    <property type="entry name" value="Endoglucanase-like"/>
    <property type="match status" value="1"/>
</dbReference>
<dbReference type="Pfam" id="PF00942">
    <property type="entry name" value="CBM_3"/>
    <property type="match status" value="1"/>
</dbReference>
<evidence type="ECO:0000256" key="7">
    <source>
        <dbReference type="PIRSR" id="PIRSR600556-1"/>
    </source>
</evidence>
<dbReference type="EMBL" id="BMAQ01000011">
    <property type="protein sequence ID" value="GFR38097.1"/>
    <property type="molecule type" value="Genomic_DNA"/>
</dbReference>
<dbReference type="PROSITE" id="PS51172">
    <property type="entry name" value="CBM3"/>
    <property type="match status" value="1"/>
</dbReference>
<dbReference type="RefSeq" id="WP_200966366.1">
    <property type="nucleotide sequence ID" value="NZ_BMAQ01000011.1"/>
</dbReference>
<protein>
    <recommendedName>
        <fullName evidence="14">Cellulose 1,4-beta-cellobiosidase</fullName>
    </recommendedName>
</protein>
<keyword evidence="6" id="KW-0624">Polysaccharide degradation</keyword>
<dbReference type="InterPro" id="IPR003961">
    <property type="entry name" value="FN3_dom"/>
</dbReference>
<accession>A0A916QGN9</accession>
<proteinExistence type="predicted"/>
<reference evidence="12" key="1">
    <citation type="submission" date="2020-08" db="EMBL/GenBank/DDBJ databases">
        <authorList>
            <person name="Uke A."/>
            <person name="Chhe C."/>
            <person name="Baramee S."/>
            <person name="Kosugi A."/>
        </authorList>
    </citation>
    <scope>NUCLEOTIDE SEQUENCE</scope>
    <source>
        <strain evidence="12">DA-C8</strain>
    </source>
</reference>
<evidence type="ECO:0000256" key="5">
    <source>
        <dbReference type="ARBA" id="ARBA00023295"/>
    </source>
</evidence>
<feature type="domain" description="CBM3" evidence="11">
    <location>
        <begin position="860"/>
        <end position="1003"/>
    </location>
</feature>
<dbReference type="SUPFAM" id="SSF49384">
    <property type="entry name" value="Carbohydrate-binding domain"/>
    <property type="match status" value="1"/>
</dbReference>
<dbReference type="SMART" id="SM01067">
    <property type="entry name" value="CBM_3"/>
    <property type="match status" value="1"/>
</dbReference>
<dbReference type="InterPro" id="IPR036116">
    <property type="entry name" value="FN3_sf"/>
</dbReference>
<evidence type="ECO:0000256" key="3">
    <source>
        <dbReference type="ARBA" id="ARBA00023001"/>
    </source>
</evidence>
<dbReference type="SUPFAM" id="SSF48208">
    <property type="entry name" value="Six-hairpin glycosidases"/>
    <property type="match status" value="1"/>
</dbReference>
<dbReference type="Gene3D" id="2.170.160.10">
    <property type="entry name" value="Endo-1,4-beta-glucanase f. Domain 2"/>
    <property type="match status" value="1"/>
</dbReference>
<dbReference type="GO" id="GO:0030248">
    <property type="term" value="F:cellulose binding"/>
    <property type="evidence" value="ECO:0007669"/>
    <property type="project" value="InterPro"/>
</dbReference>
<keyword evidence="3" id="KW-0136">Cellulose degradation</keyword>
<gene>
    <name evidence="12" type="ORF">PRECH8_13930</name>
</gene>
<evidence type="ECO:0000256" key="1">
    <source>
        <dbReference type="ARBA" id="ARBA00022729"/>
    </source>
</evidence>
<dbReference type="Gene3D" id="1.50.10.10">
    <property type="match status" value="1"/>
</dbReference>
<evidence type="ECO:0000259" key="10">
    <source>
        <dbReference type="PROSITE" id="PS50853"/>
    </source>
</evidence>
<dbReference type="InterPro" id="IPR008965">
    <property type="entry name" value="CBM2/CBM3_carb-bd_dom_sf"/>
</dbReference>
<dbReference type="GO" id="GO:0008810">
    <property type="term" value="F:cellulase activity"/>
    <property type="evidence" value="ECO:0007669"/>
    <property type="project" value="InterPro"/>
</dbReference>
<evidence type="ECO:0000259" key="11">
    <source>
        <dbReference type="PROSITE" id="PS51172"/>
    </source>
</evidence>
<evidence type="ECO:0000313" key="13">
    <source>
        <dbReference type="Proteomes" id="UP000654993"/>
    </source>
</evidence>
<keyword evidence="5" id="KW-0326">Glycosidase</keyword>
<dbReference type="InterPro" id="IPR000556">
    <property type="entry name" value="Glyco_hydro_48F"/>
</dbReference>
<dbReference type="Proteomes" id="UP000654993">
    <property type="component" value="Unassembled WGS sequence"/>
</dbReference>
<dbReference type="InterPro" id="IPR001956">
    <property type="entry name" value="CBM3"/>
</dbReference>
<evidence type="ECO:0000256" key="4">
    <source>
        <dbReference type="ARBA" id="ARBA00023277"/>
    </source>
</evidence>
<organism evidence="12 13">
    <name type="scientific">Insulibacter thermoxylanivorax</name>
    <dbReference type="NCBI Taxonomy" id="2749268"/>
    <lineage>
        <taxon>Bacteria</taxon>
        <taxon>Bacillati</taxon>
        <taxon>Bacillota</taxon>
        <taxon>Bacilli</taxon>
        <taxon>Bacillales</taxon>
        <taxon>Paenibacillaceae</taxon>
        <taxon>Insulibacter</taxon>
    </lineage>
</organism>
<dbReference type="InterPro" id="IPR023309">
    <property type="entry name" value="Endo-1-4-beta-glucanase_dom2"/>
</dbReference>
<keyword evidence="2" id="KW-0378">Hydrolase</keyword>
<dbReference type="SUPFAM" id="SSF49265">
    <property type="entry name" value="Fibronectin type III"/>
    <property type="match status" value="1"/>
</dbReference>
<dbReference type="InterPro" id="IPR013783">
    <property type="entry name" value="Ig-like_fold"/>
</dbReference>
<feature type="compositionally biased region" description="Acidic residues" evidence="8">
    <location>
        <begin position="754"/>
        <end position="763"/>
    </location>
</feature>
<dbReference type="InterPro" id="IPR036966">
    <property type="entry name" value="CBM3_sf"/>
</dbReference>
<evidence type="ECO:0000313" key="12">
    <source>
        <dbReference type="EMBL" id="GFR38097.1"/>
    </source>
</evidence>
<name>A0A916QGN9_9BACL</name>
<dbReference type="SMART" id="SM00060">
    <property type="entry name" value="FN3"/>
    <property type="match status" value="1"/>
</dbReference>
<dbReference type="GO" id="GO:0030245">
    <property type="term" value="P:cellulose catabolic process"/>
    <property type="evidence" value="ECO:0007669"/>
    <property type="project" value="UniProtKB-KW"/>
</dbReference>
<dbReference type="InterPro" id="IPR008928">
    <property type="entry name" value="6-hairpin_glycosidase_sf"/>
</dbReference>
<dbReference type="Pfam" id="PF02011">
    <property type="entry name" value="Glyco_hydro_48"/>
    <property type="match status" value="2"/>
</dbReference>
<feature type="active site" description="Proton donor" evidence="7">
    <location>
        <position position="98"/>
    </location>
</feature>
<reference evidence="12" key="2">
    <citation type="journal article" date="2021" name="Data Brief">
        <title>Draft genome sequence data of the facultative, thermophilic, xylanolytic bacterium Paenibacillus sp. strain DA-C8.</title>
        <authorList>
            <person name="Chhe C."/>
            <person name="Uke A."/>
            <person name="Baramee S."/>
            <person name="Ungkulpasvich U."/>
            <person name="Tachaapaikoon C."/>
            <person name="Pason P."/>
            <person name="Waeonukul R."/>
            <person name="Ratanakhanokchai K."/>
            <person name="Kosugi A."/>
        </authorList>
    </citation>
    <scope>NUCLEOTIDE SEQUENCE</scope>
    <source>
        <strain evidence="12">DA-C8</strain>
    </source>
</reference>
<evidence type="ECO:0000256" key="9">
    <source>
        <dbReference type="SAM" id="SignalP"/>
    </source>
</evidence>
<dbReference type="Gene3D" id="2.60.40.10">
    <property type="entry name" value="Immunoglobulins"/>
    <property type="match status" value="1"/>
</dbReference>